<gene>
    <name evidence="1" type="ORF">QAD02_023851</name>
</gene>
<sequence>MAGYSAYLILCSMLSPFVALGQSDQNLLPDRDEWYKLPRTYTNLVRVFNLNNGCPAEKFYLDCNTCSCEDGSNPQCTIMLCPPKPQIVNWGEPGTKCPAEKPFFWKCNDCICDKSGEGAVCTKKYCPDFTSDE</sequence>
<proteinExistence type="predicted"/>
<name>A0ACC2PWZ7_9HYME</name>
<comment type="caution">
    <text evidence="1">The sequence shown here is derived from an EMBL/GenBank/DDBJ whole genome shotgun (WGS) entry which is preliminary data.</text>
</comment>
<evidence type="ECO:0000313" key="1">
    <source>
        <dbReference type="EMBL" id="KAJ8688056.1"/>
    </source>
</evidence>
<protein>
    <submittedName>
        <fullName evidence="1">Uncharacterized protein</fullName>
    </submittedName>
</protein>
<reference evidence="1" key="1">
    <citation type="submission" date="2023-04" db="EMBL/GenBank/DDBJ databases">
        <title>A chromosome-level genome assembly of the parasitoid wasp Eretmocerus hayati.</title>
        <authorList>
            <person name="Zhong Y."/>
            <person name="Liu S."/>
            <person name="Liu Y."/>
        </authorList>
    </citation>
    <scope>NUCLEOTIDE SEQUENCE</scope>
    <source>
        <strain evidence="1">ZJU_SS_LIU_2023</strain>
    </source>
</reference>
<dbReference type="EMBL" id="CM056741">
    <property type="protein sequence ID" value="KAJ8688056.1"/>
    <property type="molecule type" value="Genomic_DNA"/>
</dbReference>
<organism evidence="1 2">
    <name type="scientific">Eretmocerus hayati</name>
    <dbReference type="NCBI Taxonomy" id="131215"/>
    <lineage>
        <taxon>Eukaryota</taxon>
        <taxon>Metazoa</taxon>
        <taxon>Ecdysozoa</taxon>
        <taxon>Arthropoda</taxon>
        <taxon>Hexapoda</taxon>
        <taxon>Insecta</taxon>
        <taxon>Pterygota</taxon>
        <taxon>Neoptera</taxon>
        <taxon>Endopterygota</taxon>
        <taxon>Hymenoptera</taxon>
        <taxon>Apocrita</taxon>
        <taxon>Proctotrupomorpha</taxon>
        <taxon>Chalcidoidea</taxon>
        <taxon>Aphelinidae</taxon>
        <taxon>Aphelininae</taxon>
        <taxon>Eretmocerus</taxon>
    </lineage>
</organism>
<keyword evidence="2" id="KW-1185">Reference proteome</keyword>
<accession>A0ACC2PWZ7</accession>
<evidence type="ECO:0000313" key="2">
    <source>
        <dbReference type="Proteomes" id="UP001239111"/>
    </source>
</evidence>
<dbReference type="Proteomes" id="UP001239111">
    <property type="component" value="Chromosome 1"/>
</dbReference>